<dbReference type="EMBL" id="CAICTM010000099">
    <property type="protein sequence ID" value="CAB9501127.1"/>
    <property type="molecule type" value="Genomic_DNA"/>
</dbReference>
<protein>
    <submittedName>
        <fullName evidence="2">Uncharacterized protein</fullName>
    </submittedName>
</protein>
<keyword evidence="3" id="KW-1185">Reference proteome</keyword>
<sequence length="238" mass="26182">MTATTKHKMMMRWIIPQNRGPDPPASFGRHIEELFDNIDTCIAFSVEGGDVISDRNTVSAGIATLQATGLFIHPIREWKKRLHQENRNLTHFKEFFRDAENVRQTETTVTAAGYHQRANATIPDTQTVTTGTPTLTHPQMIDIATITGIVQESLRESQAANATPTTTDCANRTLVPELFTEPTRCMGFGAGSVTANTQATTVIRATSPRRATTSRPPHKTNGGERTIQPPEMISGKLT</sequence>
<name>A0A9N8DE57_9STRA</name>
<accession>A0A9N8DE57</accession>
<evidence type="ECO:0000313" key="3">
    <source>
        <dbReference type="Proteomes" id="UP001153069"/>
    </source>
</evidence>
<evidence type="ECO:0000313" key="2">
    <source>
        <dbReference type="EMBL" id="CAB9501127.1"/>
    </source>
</evidence>
<organism evidence="2 3">
    <name type="scientific">Seminavis robusta</name>
    <dbReference type="NCBI Taxonomy" id="568900"/>
    <lineage>
        <taxon>Eukaryota</taxon>
        <taxon>Sar</taxon>
        <taxon>Stramenopiles</taxon>
        <taxon>Ochrophyta</taxon>
        <taxon>Bacillariophyta</taxon>
        <taxon>Bacillariophyceae</taxon>
        <taxon>Bacillariophycidae</taxon>
        <taxon>Naviculales</taxon>
        <taxon>Naviculaceae</taxon>
        <taxon>Seminavis</taxon>
    </lineage>
</organism>
<feature type="compositionally biased region" description="Low complexity" evidence="1">
    <location>
        <begin position="204"/>
        <end position="215"/>
    </location>
</feature>
<dbReference type="Proteomes" id="UP001153069">
    <property type="component" value="Unassembled WGS sequence"/>
</dbReference>
<gene>
    <name evidence="2" type="ORF">SEMRO_100_G051320.1</name>
</gene>
<proteinExistence type="predicted"/>
<comment type="caution">
    <text evidence="2">The sequence shown here is derived from an EMBL/GenBank/DDBJ whole genome shotgun (WGS) entry which is preliminary data.</text>
</comment>
<reference evidence="2" key="1">
    <citation type="submission" date="2020-06" db="EMBL/GenBank/DDBJ databases">
        <authorList>
            <consortium name="Plant Systems Biology data submission"/>
        </authorList>
    </citation>
    <scope>NUCLEOTIDE SEQUENCE</scope>
    <source>
        <strain evidence="2">D6</strain>
    </source>
</reference>
<dbReference type="AlphaFoldDB" id="A0A9N8DE57"/>
<feature type="region of interest" description="Disordered" evidence="1">
    <location>
        <begin position="204"/>
        <end position="238"/>
    </location>
</feature>
<evidence type="ECO:0000256" key="1">
    <source>
        <dbReference type="SAM" id="MobiDB-lite"/>
    </source>
</evidence>